<feature type="domain" description="MBD" evidence="7">
    <location>
        <begin position="1"/>
        <end position="73"/>
    </location>
</feature>
<dbReference type="Gene3D" id="3.30.890.10">
    <property type="entry name" value="Methyl-cpg-binding Protein 2, Chain A"/>
    <property type="match status" value="2"/>
</dbReference>
<dbReference type="InParanoid" id="A0A200QUK5"/>
<dbReference type="EMBL" id="MVGT01001064">
    <property type="protein sequence ID" value="OVA14110.1"/>
    <property type="molecule type" value="Genomic_DNA"/>
</dbReference>
<dbReference type="InterPro" id="IPR038945">
    <property type="entry name" value="MBD13-like"/>
</dbReference>
<dbReference type="InterPro" id="IPR016177">
    <property type="entry name" value="DNA-bd_dom_sf"/>
</dbReference>
<dbReference type="PROSITE" id="PS50982">
    <property type="entry name" value="MBD"/>
    <property type="match status" value="2"/>
</dbReference>
<feature type="region of interest" description="Disordered" evidence="6">
    <location>
        <begin position="327"/>
        <end position="377"/>
    </location>
</feature>
<evidence type="ECO:0000256" key="5">
    <source>
        <dbReference type="ARBA" id="ARBA00023242"/>
    </source>
</evidence>
<evidence type="ECO:0000256" key="2">
    <source>
        <dbReference type="ARBA" id="ARBA00023015"/>
    </source>
</evidence>
<gene>
    <name evidence="8" type="ORF">BVC80_1787g200</name>
</gene>
<feature type="region of interest" description="Disordered" evidence="6">
    <location>
        <begin position="212"/>
        <end position="301"/>
    </location>
</feature>
<dbReference type="Proteomes" id="UP000195402">
    <property type="component" value="Unassembled WGS sequence"/>
</dbReference>
<keyword evidence="3" id="KW-0238">DNA-binding</keyword>
<dbReference type="OMA" id="TARNQSH"/>
<evidence type="ECO:0000256" key="4">
    <source>
        <dbReference type="ARBA" id="ARBA00023163"/>
    </source>
</evidence>
<keyword evidence="4" id="KW-0804">Transcription</keyword>
<dbReference type="AlphaFoldDB" id="A0A200QUK5"/>
<dbReference type="PANTHER" id="PTHR34067:SF20">
    <property type="entry name" value="OS08G0206700 PROTEIN"/>
    <property type="match status" value="1"/>
</dbReference>
<accession>A0A200QUK5</accession>
<feature type="compositionally biased region" description="Basic and acidic residues" evidence="6">
    <location>
        <begin position="226"/>
        <end position="240"/>
    </location>
</feature>
<dbReference type="SUPFAM" id="SSF54171">
    <property type="entry name" value="DNA-binding domain"/>
    <property type="match status" value="2"/>
</dbReference>
<keyword evidence="2" id="KW-0805">Transcription regulation</keyword>
<feature type="region of interest" description="Disordered" evidence="6">
    <location>
        <begin position="147"/>
        <end position="167"/>
    </location>
</feature>
<dbReference type="PANTHER" id="PTHR34067">
    <property type="entry name" value="OS04G0193200 PROTEIN"/>
    <property type="match status" value="1"/>
</dbReference>
<comment type="caution">
    <text evidence="8">The sequence shown here is derived from an EMBL/GenBank/DDBJ whole genome shotgun (WGS) entry which is preliminary data.</text>
</comment>
<name>A0A200QUK5_MACCD</name>
<proteinExistence type="predicted"/>
<dbReference type="STRING" id="56857.A0A200QUK5"/>
<comment type="subcellular location">
    <subcellularLocation>
        <location evidence="1">Nucleus</location>
    </subcellularLocation>
</comment>
<keyword evidence="9" id="KW-1185">Reference proteome</keyword>
<dbReference type="GO" id="GO:0005634">
    <property type="term" value="C:nucleus"/>
    <property type="evidence" value="ECO:0007669"/>
    <property type="project" value="UniProtKB-SubCell"/>
</dbReference>
<feature type="region of interest" description="Disordered" evidence="6">
    <location>
        <begin position="494"/>
        <end position="539"/>
    </location>
</feature>
<sequence length="539" mass="58806">MDGSPDCLPKGWTVEIKSRKSGPRTGDKYKCYVAPTGLRFYSKRQVSDYLKIKNLRNTSRLNKRSVDMPTTSQATVEWKSDTDEGLPPGWTKTIKCKKTGDKTRKDPYYTDPVTGYIFRSRRDVFRYIETGEIGRHAIKPKNAGVNDLEVDEKNSPPTAAKRQKLEASTTKRCLFTGQSSNLSETVTDEKILEPSATKEIIPVLKHASVQSGESAGLSILASPESDDSKKMAGRELRSSDRLVTALPAPVASSEKQKQQLKEGEAKSGNRKTELKSSKSKDKKELSVPRRASKRLAGIKADPVPDLEIGRRKSQVGTALEANPVMVEKTSNSSHQVPEQVDQLGSALESKSTVGTNEDGKVPSKCGNSLHEGGNTLVTKEQPKECEAASGNLGNTLVTKEQLKKCEAASGNVGATEKANEKPESPLISPFGDSWPDPCLEFAFKTLTGDNLVIEDYFQQQLGSVQTQNTSDLTLPDCSVDGFCQASDLFQFDALERPPPPPQLQKNPVLSAPGNANMISFEGNDVLQQPSQNGTNSQDR</sequence>
<feature type="domain" description="MBD" evidence="7">
    <location>
        <begin position="76"/>
        <end position="153"/>
    </location>
</feature>
<evidence type="ECO:0000256" key="6">
    <source>
        <dbReference type="SAM" id="MobiDB-lite"/>
    </source>
</evidence>
<feature type="compositionally biased region" description="Basic and acidic residues" evidence="6">
    <location>
        <begin position="254"/>
        <end position="287"/>
    </location>
</feature>
<protein>
    <submittedName>
        <fullName evidence="8">Methyl-CpG DNA binding</fullName>
    </submittedName>
</protein>
<dbReference type="GO" id="GO:0003677">
    <property type="term" value="F:DNA binding"/>
    <property type="evidence" value="ECO:0007669"/>
    <property type="project" value="UniProtKB-KW"/>
</dbReference>
<evidence type="ECO:0000313" key="8">
    <source>
        <dbReference type="EMBL" id="OVA14110.1"/>
    </source>
</evidence>
<feature type="compositionally biased region" description="Polar residues" evidence="6">
    <location>
        <begin position="525"/>
        <end position="539"/>
    </location>
</feature>
<dbReference type="Pfam" id="PF01429">
    <property type="entry name" value="MBD"/>
    <property type="match status" value="2"/>
</dbReference>
<evidence type="ECO:0000259" key="7">
    <source>
        <dbReference type="PROSITE" id="PS50982"/>
    </source>
</evidence>
<evidence type="ECO:0000256" key="1">
    <source>
        <dbReference type="ARBA" id="ARBA00004123"/>
    </source>
</evidence>
<dbReference type="InterPro" id="IPR001739">
    <property type="entry name" value="Methyl_CpG_DNA-bd"/>
</dbReference>
<evidence type="ECO:0000256" key="3">
    <source>
        <dbReference type="ARBA" id="ARBA00023125"/>
    </source>
</evidence>
<keyword evidence="5" id="KW-0539">Nucleus</keyword>
<dbReference type="OrthoDB" id="10072024at2759"/>
<reference evidence="8 9" key="1">
    <citation type="journal article" date="2017" name="Mol. Plant">
        <title>The Genome of Medicinal Plant Macleaya cordata Provides New Insights into Benzylisoquinoline Alkaloids Metabolism.</title>
        <authorList>
            <person name="Liu X."/>
            <person name="Liu Y."/>
            <person name="Huang P."/>
            <person name="Ma Y."/>
            <person name="Qing Z."/>
            <person name="Tang Q."/>
            <person name="Cao H."/>
            <person name="Cheng P."/>
            <person name="Zheng Y."/>
            <person name="Yuan Z."/>
            <person name="Zhou Y."/>
            <person name="Liu J."/>
            <person name="Tang Z."/>
            <person name="Zhuo Y."/>
            <person name="Zhang Y."/>
            <person name="Yu L."/>
            <person name="Huang J."/>
            <person name="Yang P."/>
            <person name="Peng Q."/>
            <person name="Zhang J."/>
            <person name="Jiang W."/>
            <person name="Zhang Z."/>
            <person name="Lin K."/>
            <person name="Ro D.K."/>
            <person name="Chen X."/>
            <person name="Xiong X."/>
            <person name="Shang Y."/>
            <person name="Huang S."/>
            <person name="Zeng J."/>
        </authorList>
    </citation>
    <scope>NUCLEOTIDE SEQUENCE [LARGE SCALE GENOMIC DNA]</scope>
    <source>
        <strain evidence="9">cv. BLH2017</strain>
        <tissue evidence="8">Root</tissue>
    </source>
</reference>
<organism evidence="8 9">
    <name type="scientific">Macleaya cordata</name>
    <name type="common">Five-seeded plume-poppy</name>
    <name type="synonym">Bocconia cordata</name>
    <dbReference type="NCBI Taxonomy" id="56857"/>
    <lineage>
        <taxon>Eukaryota</taxon>
        <taxon>Viridiplantae</taxon>
        <taxon>Streptophyta</taxon>
        <taxon>Embryophyta</taxon>
        <taxon>Tracheophyta</taxon>
        <taxon>Spermatophyta</taxon>
        <taxon>Magnoliopsida</taxon>
        <taxon>Ranunculales</taxon>
        <taxon>Papaveraceae</taxon>
        <taxon>Papaveroideae</taxon>
        <taxon>Macleaya</taxon>
    </lineage>
</organism>
<evidence type="ECO:0000313" key="9">
    <source>
        <dbReference type="Proteomes" id="UP000195402"/>
    </source>
</evidence>